<dbReference type="GO" id="GO:0051123">
    <property type="term" value="P:RNA polymerase II preinitiation complex assembly"/>
    <property type="evidence" value="ECO:0007669"/>
    <property type="project" value="TreeGrafter"/>
</dbReference>
<keyword evidence="3" id="KW-0805">Transcription regulation</keyword>
<dbReference type="GO" id="GO:0017025">
    <property type="term" value="F:TBP-class protein binding"/>
    <property type="evidence" value="ECO:0007669"/>
    <property type="project" value="TreeGrafter"/>
</dbReference>
<keyword evidence="6" id="KW-0472">Membrane</keyword>
<dbReference type="Proteomes" id="UP000193920">
    <property type="component" value="Unassembled WGS sequence"/>
</dbReference>
<dbReference type="GO" id="GO:0000124">
    <property type="term" value="C:SAGA complex"/>
    <property type="evidence" value="ECO:0007669"/>
    <property type="project" value="InterPro"/>
</dbReference>
<dbReference type="Pfam" id="PF03847">
    <property type="entry name" value="TFIID_20kDa"/>
    <property type="match status" value="1"/>
</dbReference>
<dbReference type="CDD" id="cd07981">
    <property type="entry name" value="HFD_TAF12"/>
    <property type="match status" value="1"/>
</dbReference>
<evidence type="ECO:0000256" key="1">
    <source>
        <dbReference type="ARBA" id="ARBA00004123"/>
    </source>
</evidence>
<comment type="similarity">
    <text evidence="2">Belongs to the TAF12 family.</text>
</comment>
<gene>
    <name evidence="8" type="ORF">LY90DRAFT_422645</name>
</gene>
<proteinExistence type="inferred from homology"/>
<name>A0A1Y2BHN6_9FUNG</name>
<dbReference type="GO" id="GO:0005669">
    <property type="term" value="C:transcription factor TFIID complex"/>
    <property type="evidence" value="ECO:0007669"/>
    <property type="project" value="InterPro"/>
</dbReference>
<dbReference type="STRING" id="1754190.A0A1Y2BHN6"/>
<feature type="domain" description="Transcription initiation factor TFIID subunit 12" evidence="7">
    <location>
        <begin position="109"/>
        <end position="172"/>
    </location>
</feature>
<evidence type="ECO:0000313" key="8">
    <source>
        <dbReference type="EMBL" id="ORY33645.1"/>
    </source>
</evidence>
<sequence>MIKIIYILFYFILFYFILFYFILFYLYFWIKKKKHKRKTLPITNPSTIVSPQITSPATFLQQRPGLINPANPLLQPLRPVVDPHLLVPTTTSHIPPEFDNGIDDTVLLSKRKIQELVSRIDPNERLDNDVEELIMEITQQFVKEVTEFSCKLAKHRKSNLLETKDLILGLSKYIYLYIFYFFIFILYINIFLLLFIQ</sequence>
<reference evidence="8 9" key="1">
    <citation type="submission" date="2016-08" db="EMBL/GenBank/DDBJ databases">
        <title>A Parts List for Fungal Cellulosomes Revealed by Comparative Genomics.</title>
        <authorList>
            <consortium name="DOE Joint Genome Institute"/>
            <person name="Haitjema C.H."/>
            <person name="Gilmore S.P."/>
            <person name="Henske J.K."/>
            <person name="Solomon K.V."/>
            <person name="De Groot R."/>
            <person name="Kuo A."/>
            <person name="Mondo S.J."/>
            <person name="Salamov A.A."/>
            <person name="Labutti K."/>
            <person name="Zhao Z."/>
            <person name="Chiniquy J."/>
            <person name="Barry K."/>
            <person name="Brewer H.M."/>
            <person name="Purvine S.O."/>
            <person name="Wright A.T."/>
            <person name="Boxma B."/>
            <person name="Van Alen T."/>
            <person name="Hackstein J.H."/>
            <person name="Baker S.E."/>
            <person name="Grigoriev I.V."/>
            <person name="O'Malley M.A."/>
        </authorList>
    </citation>
    <scope>NUCLEOTIDE SEQUENCE [LARGE SCALE GENOMIC DNA]</scope>
    <source>
        <strain evidence="8 9">G1</strain>
    </source>
</reference>
<keyword evidence="5" id="KW-0539">Nucleus</keyword>
<dbReference type="InterPro" id="IPR009072">
    <property type="entry name" value="Histone-fold"/>
</dbReference>
<dbReference type="PANTHER" id="PTHR12264">
    <property type="entry name" value="TRANSCRIPTION INITIATION FACTOR TFIID SUBUNIT 12"/>
    <property type="match status" value="1"/>
</dbReference>
<keyword evidence="6" id="KW-1133">Transmembrane helix</keyword>
<comment type="caution">
    <text evidence="8">The sequence shown here is derived from an EMBL/GenBank/DDBJ whole genome shotgun (WGS) entry which is preliminary data.</text>
</comment>
<evidence type="ECO:0000313" key="9">
    <source>
        <dbReference type="Proteomes" id="UP000193920"/>
    </source>
</evidence>
<dbReference type="AlphaFoldDB" id="A0A1Y2BHN6"/>
<evidence type="ECO:0000259" key="7">
    <source>
        <dbReference type="Pfam" id="PF03847"/>
    </source>
</evidence>
<dbReference type="InterPro" id="IPR037794">
    <property type="entry name" value="TAF12"/>
</dbReference>
<dbReference type="EMBL" id="MCOG01000159">
    <property type="protein sequence ID" value="ORY33645.1"/>
    <property type="molecule type" value="Genomic_DNA"/>
</dbReference>
<dbReference type="SUPFAM" id="SSF47113">
    <property type="entry name" value="Histone-fold"/>
    <property type="match status" value="1"/>
</dbReference>
<dbReference type="Gene3D" id="1.10.20.10">
    <property type="entry name" value="Histone, subunit A"/>
    <property type="match status" value="1"/>
</dbReference>
<dbReference type="InterPro" id="IPR003228">
    <property type="entry name" value="TFIID_TAF12_dom"/>
</dbReference>
<evidence type="ECO:0000256" key="2">
    <source>
        <dbReference type="ARBA" id="ARBA00007530"/>
    </source>
</evidence>
<organism evidence="8 9">
    <name type="scientific">Neocallimastix californiae</name>
    <dbReference type="NCBI Taxonomy" id="1754190"/>
    <lineage>
        <taxon>Eukaryota</taxon>
        <taxon>Fungi</taxon>
        <taxon>Fungi incertae sedis</taxon>
        <taxon>Chytridiomycota</taxon>
        <taxon>Chytridiomycota incertae sedis</taxon>
        <taxon>Neocallimastigomycetes</taxon>
        <taxon>Neocallimastigales</taxon>
        <taxon>Neocallimastigaceae</taxon>
        <taxon>Neocallimastix</taxon>
    </lineage>
</organism>
<accession>A0A1Y2BHN6</accession>
<keyword evidence="6" id="KW-0812">Transmembrane</keyword>
<dbReference type="OrthoDB" id="2193432at2759"/>
<evidence type="ECO:0000256" key="6">
    <source>
        <dbReference type="SAM" id="Phobius"/>
    </source>
</evidence>
<keyword evidence="9" id="KW-1185">Reference proteome</keyword>
<dbReference type="GO" id="GO:0046982">
    <property type="term" value="F:protein heterodimerization activity"/>
    <property type="evidence" value="ECO:0007669"/>
    <property type="project" value="InterPro"/>
</dbReference>
<dbReference type="GO" id="GO:0003677">
    <property type="term" value="F:DNA binding"/>
    <property type="evidence" value="ECO:0007669"/>
    <property type="project" value="TreeGrafter"/>
</dbReference>
<evidence type="ECO:0000256" key="5">
    <source>
        <dbReference type="ARBA" id="ARBA00023242"/>
    </source>
</evidence>
<dbReference type="PANTHER" id="PTHR12264:SF21">
    <property type="entry name" value="TRANSCRIPTION INITIATION FACTOR TFIID SUBUNIT 12"/>
    <property type="match status" value="1"/>
</dbReference>
<keyword evidence="4" id="KW-0804">Transcription</keyword>
<comment type="subcellular location">
    <subcellularLocation>
        <location evidence="1">Nucleus</location>
    </subcellularLocation>
</comment>
<feature type="transmembrane region" description="Helical" evidence="6">
    <location>
        <begin position="6"/>
        <end position="30"/>
    </location>
</feature>
<evidence type="ECO:0000256" key="3">
    <source>
        <dbReference type="ARBA" id="ARBA00023015"/>
    </source>
</evidence>
<protein>
    <recommendedName>
        <fullName evidence="7">Transcription initiation factor TFIID subunit 12 domain-containing protein</fullName>
    </recommendedName>
</protein>
<evidence type="ECO:0000256" key="4">
    <source>
        <dbReference type="ARBA" id="ARBA00023163"/>
    </source>
</evidence>
<feature type="transmembrane region" description="Helical" evidence="6">
    <location>
        <begin position="174"/>
        <end position="196"/>
    </location>
</feature>